<evidence type="ECO:0000313" key="1">
    <source>
        <dbReference type="EMBL" id="CAG2188102.1"/>
    </source>
</evidence>
<accession>A0A8S3PZD2</accession>
<gene>
    <name evidence="1" type="ORF">MEDL_3614</name>
</gene>
<sequence>MTLQQRSESENMRVLAKILKFVNPDIRVRGSRLVGESAVQIPKVMLVQIGVVNIIVTLEVTIVILQPADTGAVQITAHNVVVTMKASTDDHQYITVNITCKTIQINTMEEIGENSAARIIVGIKTDQQTFWKKIGKIGIASERKTLTPMEVVDANGNVSSNDDVLLKWKSDYADLFNQTGNQVATDRNIPVDHSPAVLTESDFLLTEEIPFEEVFNVVCKSKRGKASGVDNIPADVLYF</sequence>
<reference evidence="1" key="1">
    <citation type="submission" date="2021-03" db="EMBL/GenBank/DDBJ databases">
        <authorList>
            <person name="Bekaert M."/>
        </authorList>
    </citation>
    <scope>NUCLEOTIDE SEQUENCE</scope>
</reference>
<evidence type="ECO:0000313" key="2">
    <source>
        <dbReference type="Proteomes" id="UP000683360"/>
    </source>
</evidence>
<name>A0A8S3PZD2_MYTED</name>
<organism evidence="1 2">
    <name type="scientific">Mytilus edulis</name>
    <name type="common">Blue mussel</name>
    <dbReference type="NCBI Taxonomy" id="6550"/>
    <lineage>
        <taxon>Eukaryota</taxon>
        <taxon>Metazoa</taxon>
        <taxon>Spiralia</taxon>
        <taxon>Lophotrochozoa</taxon>
        <taxon>Mollusca</taxon>
        <taxon>Bivalvia</taxon>
        <taxon>Autobranchia</taxon>
        <taxon>Pteriomorphia</taxon>
        <taxon>Mytilida</taxon>
        <taxon>Mytiloidea</taxon>
        <taxon>Mytilidae</taxon>
        <taxon>Mytilinae</taxon>
        <taxon>Mytilus</taxon>
    </lineage>
</organism>
<proteinExistence type="predicted"/>
<dbReference type="Proteomes" id="UP000683360">
    <property type="component" value="Unassembled WGS sequence"/>
</dbReference>
<keyword evidence="2" id="KW-1185">Reference proteome</keyword>
<dbReference type="AlphaFoldDB" id="A0A8S3PZD2"/>
<dbReference type="EMBL" id="CAJPWZ010000197">
    <property type="protein sequence ID" value="CAG2188102.1"/>
    <property type="molecule type" value="Genomic_DNA"/>
</dbReference>
<protein>
    <submittedName>
        <fullName evidence="1">Uncharacterized protein</fullName>
    </submittedName>
</protein>
<comment type="caution">
    <text evidence="1">The sequence shown here is derived from an EMBL/GenBank/DDBJ whole genome shotgun (WGS) entry which is preliminary data.</text>
</comment>